<evidence type="ECO:0000313" key="2">
    <source>
        <dbReference type="EMBL" id="MFC0679424.1"/>
    </source>
</evidence>
<evidence type="ECO:0000313" key="3">
    <source>
        <dbReference type="Proteomes" id="UP001589896"/>
    </source>
</evidence>
<proteinExistence type="predicted"/>
<name>A0ABV6RR19_9GAMM</name>
<dbReference type="EMBL" id="JBHLTG010000003">
    <property type="protein sequence ID" value="MFC0679424.1"/>
    <property type="molecule type" value="Genomic_DNA"/>
</dbReference>
<keyword evidence="1" id="KW-0812">Transmembrane</keyword>
<gene>
    <name evidence="2" type="ORF">ACFFGH_16430</name>
</gene>
<keyword evidence="3" id="KW-1185">Reference proteome</keyword>
<reference evidence="2 3" key="1">
    <citation type="submission" date="2024-09" db="EMBL/GenBank/DDBJ databases">
        <authorList>
            <person name="Sun Q."/>
            <person name="Mori K."/>
        </authorList>
    </citation>
    <scope>NUCLEOTIDE SEQUENCE [LARGE SCALE GENOMIC DNA]</scope>
    <source>
        <strain evidence="2 3">KCTC 23076</strain>
    </source>
</reference>
<sequence>MDSMTMLQTASALFALAALGGLAMAASRFFGHKHNPPSWLAMAHGLLAAAGLTLLIYAAFTVGVPWSAALAAVLFVVAAVLGVVLNLVYHLRDRLIPGGLTTLHAVLAVSAFVLLLWASFA</sequence>
<feature type="transmembrane region" description="Helical" evidence="1">
    <location>
        <begin position="67"/>
        <end position="89"/>
    </location>
</feature>
<organism evidence="2 3">
    <name type="scientific">Lysobacter korlensis</name>
    <dbReference type="NCBI Taxonomy" id="553636"/>
    <lineage>
        <taxon>Bacteria</taxon>
        <taxon>Pseudomonadati</taxon>
        <taxon>Pseudomonadota</taxon>
        <taxon>Gammaproteobacteria</taxon>
        <taxon>Lysobacterales</taxon>
        <taxon>Lysobacteraceae</taxon>
        <taxon>Lysobacter</taxon>
    </lineage>
</organism>
<evidence type="ECO:0000256" key="1">
    <source>
        <dbReference type="SAM" id="Phobius"/>
    </source>
</evidence>
<feature type="transmembrane region" description="Helical" evidence="1">
    <location>
        <begin position="95"/>
        <end position="118"/>
    </location>
</feature>
<keyword evidence="1" id="KW-1133">Transmembrane helix</keyword>
<dbReference type="Proteomes" id="UP001589896">
    <property type="component" value="Unassembled WGS sequence"/>
</dbReference>
<dbReference type="RefSeq" id="WP_386670156.1">
    <property type="nucleotide sequence ID" value="NZ_JBHLTG010000003.1"/>
</dbReference>
<keyword evidence="1" id="KW-0472">Membrane</keyword>
<feature type="transmembrane region" description="Helical" evidence="1">
    <location>
        <begin position="41"/>
        <end position="60"/>
    </location>
</feature>
<protein>
    <submittedName>
        <fullName evidence="2">Uncharacterized protein</fullName>
    </submittedName>
</protein>
<accession>A0ABV6RR19</accession>
<comment type="caution">
    <text evidence="2">The sequence shown here is derived from an EMBL/GenBank/DDBJ whole genome shotgun (WGS) entry which is preliminary data.</text>
</comment>